<feature type="disulfide bond" evidence="5 6">
    <location>
        <begin position="121"/>
        <end position="140"/>
    </location>
</feature>
<dbReference type="FunCoup" id="A0A674ALK2">
    <property type="interactions" value="52"/>
</dbReference>
<dbReference type="InterPro" id="IPR015386">
    <property type="entry name" value="MHC_II-assoc_invar/CLIP_MHC-bd"/>
</dbReference>
<feature type="transmembrane region" description="Helical" evidence="7">
    <location>
        <begin position="35"/>
        <end position="57"/>
    </location>
</feature>
<dbReference type="PANTHER" id="PTHR12352:SF3">
    <property type="entry name" value="NIDOGEN-2"/>
    <property type="match status" value="1"/>
</dbReference>
<keyword evidence="3" id="KW-0677">Repeat</keyword>
<dbReference type="Gene3D" id="4.10.800.10">
    <property type="entry name" value="Thyroglobulin type-1"/>
    <property type="match status" value="1"/>
</dbReference>
<evidence type="ECO:0000313" key="10">
    <source>
        <dbReference type="Proteomes" id="UP000472277"/>
    </source>
</evidence>
<dbReference type="InterPro" id="IPR043530">
    <property type="entry name" value="CD74_antigen"/>
</dbReference>
<sequence length="204" mass="21593">MSEPQRQPLIGASSEQTAIHVGTTAEGSNKRAFKIAGFTLLACLLIAGQALTAYFVLGQKNDIKDLQEESHSLKKELSQGHAAAVPMKLHVPMNTMPLLIDESADEGTSTQGPKEGSATQCQLESTGLKPASIPSFRPQCDEQGNYLLQQCLDTTPLCWCVDASGKQLSGTVTSGPARCGTTSALNHVMAIPDVMLSGKYPCGM</sequence>
<dbReference type="PROSITE" id="PS51162">
    <property type="entry name" value="THYROGLOBULIN_1_2"/>
    <property type="match status" value="1"/>
</dbReference>
<dbReference type="InterPro" id="IPR051950">
    <property type="entry name" value="Dev_reg/Prot_inhib"/>
</dbReference>
<evidence type="ECO:0000256" key="4">
    <source>
        <dbReference type="ARBA" id="ARBA00023157"/>
    </source>
</evidence>
<keyword evidence="7" id="KW-0812">Transmembrane</keyword>
<dbReference type="GeneTree" id="ENSGT00940000169140"/>
<dbReference type="GO" id="GO:0006955">
    <property type="term" value="P:immune response"/>
    <property type="evidence" value="ECO:0007669"/>
    <property type="project" value="InterPro"/>
</dbReference>
<reference evidence="9" key="2">
    <citation type="submission" date="2025-09" db="UniProtKB">
        <authorList>
            <consortium name="Ensembl"/>
        </authorList>
    </citation>
    <scope>IDENTIFICATION</scope>
</reference>
<evidence type="ECO:0000259" key="8">
    <source>
        <dbReference type="PROSITE" id="PS51162"/>
    </source>
</evidence>
<dbReference type="GO" id="GO:0007160">
    <property type="term" value="P:cell-matrix adhesion"/>
    <property type="evidence" value="ECO:0007669"/>
    <property type="project" value="TreeGrafter"/>
</dbReference>
<dbReference type="Pfam" id="PF09307">
    <property type="entry name" value="MHC2-interact"/>
    <property type="match status" value="1"/>
</dbReference>
<evidence type="ECO:0000256" key="2">
    <source>
        <dbReference type="ARBA" id="ARBA00022525"/>
    </source>
</evidence>
<keyword evidence="7" id="KW-1133">Transmembrane helix</keyword>
<dbReference type="GO" id="GO:0019882">
    <property type="term" value="P:antigen processing and presentation"/>
    <property type="evidence" value="ECO:0007669"/>
    <property type="project" value="InterPro"/>
</dbReference>
<dbReference type="InterPro" id="IPR036857">
    <property type="entry name" value="Thyroglobulin_1_sf"/>
</dbReference>
<dbReference type="PROSITE" id="PS00484">
    <property type="entry name" value="THYROGLOBULIN_1_1"/>
    <property type="match status" value="1"/>
</dbReference>
<dbReference type="OMA" id="CVLIAGQ"/>
<dbReference type="GO" id="GO:0006886">
    <property type="term" value="P:intracellular protein transport"/>
    <property type="evidence" value="ECO:0007669"/>
    <property type="project" value="InterPro"/>
</dbReference>
<dbReference type="Proteomes" id="UP000472277">
    <property type="component" value="Chromosome 12"/>
</dbReference>
<accession>A0A674ALK2</accession>
<dbReference type="AlphaFoldDB" id="A0A674ALK2"/>
<protein>
    <recommendedName>
        <fullName evidence="8">Thyroglobulin type-1 domain-containing protein</fullName>
    </recommendedName>
</protein>
<dbReference type="GO" id="GO:0005615">
    <property type="term" value="C:extracellular space"/>
    <property type="evidence" value="ECO:0007669"/>
    <property type="project" value="TreeGrafter"/>
</dbReference>
<name>A0A674ALK2_SALTR</name>
<evidence type="ECO:0000256" key="5">
    <source>
        <dbReference type="PIRSR" id="PIRSR001992-1"/>
    </source>
</evidence>
<dbReference type="InParanoid" id="A0A674ALK2"/>
<dbReference type="SMART" id="SM00211">
    <property type="entry name" value="TY"/>
    <property type="match status" value="1"/>
</dbReference>
<keyword evidence="4 5" id="KW-1015">Disulfide bond</keyword>
<dbReference type="SUPFAM" id="SSF57610">
    <property type="entry name" value="Thyroglobulin type-1 domain"/>
    <property type="match status" value="1"/>
</dbReference>
<dbReference type="GO" id="GO:0035718">
    <property type="term" value="F:macrophage migration inhibitory factor binding"/>
    <property type="evidence" value="ECO:0007669"/>
    <property type="project" value="InterPro"/>
</dbReference>
<dbReference type="InterPro" id="IPR000716">
    <property type="entry name" value="Thyroglobulin_1"/>
</dbReference>
<comment type="subcellular location">
    <subcellularLocation>
        <location evidence="1">Secreted</location>
    </subcellularLocation>
</comment>
<keyword evidence="2" id="KW-0964">Secreted</keyword>
<dbReference type="PANTHER" id="PTHR12352">
    <property type="entry name" value="SECRETED MODULAR CALCIUM-BINDING PROTEIN"/>
    <property type="match status" value="1"/>
</dbReference>
<keyword evidence="7" id="KW-0472">Membrane</keyword>
<evidence type="ECO:0000256" key="3">
    <source>
        <dbReference type="ARBA" id="ARBA00022737"/>
    </source>
</evidence>
<reference evidence="9" key="1">
    <citation type="submission" date="2025-08" db="UniProtKB">
        <authorList>
            <consortium name="Ensembl"/>
        </authorList>
    </citation>
    <scope>IDENTIFICATION</scope>
</reference>
<dbReference type="GO" id="GO:0042289">
    <property type="term" value="F:MHC class II protein binding"/>
    <property type="evidence" value="ECO:0007669"/>
    <property type="project" value="InterPro"/>
</dbReference>
<comment type="caution">
    <text evidence="6">Lacks conserved residue(s) required for the propagation of feature annotation.</text>
</comment>
<dbReference type="Ensembl" id="ENSSTUT00000063290.1">
    <property type="protein sequence ID" value="ENSSTUP00000060133.1"/>
    <property type="gene ID" value="ENSSTUG00000025887.1"/>
</dbReference>
<feature type="domain" description="Thyroglobulin type-1" evidence="8">
    <location>
        <begin position="118"/>
        <end position="179"/>
    </location>
</feature>
<evidence type="ECO:0000313" key="9">
    <source>
        <dbReference type="Ensembl" id="ENSSTUP00000060133.1"/>
    </source>
</evidence>
<evidence type="ECO:0000256" key="6">
    <source>
        <dbReference type="PROSITE-ProRule" id="PRU00500"/>
    </source>
</evidence>
<dbReference type="PIRSF" id="PIRSF001992">
    <property type="entry name" value="CD74_antigen"/>
    <property type="match status" value="1"/>
</dbReference>
<organism evidence="9 10">
    <name type="scientific">Salmo trutta</name>
    <name type="common">Brown trout</name>
    <dbReference type="NCBI Taxonomy" id="8032"/>
    <lineage>
        <taxon>Eukaryota</taxon>
        <taxon>Metazoa</taxon>
        <taxon>Chordata</taxon>
        <taxon>Craniata</taxon>
        <taxon>Vertebrata</taxon>
        <taxon>Euteleostomi</taxon>
        <taxon>Actinopterygii</taxon>
        <taxon>Neopterygii</taxon>
        <taxon>Teleostei</taxon>
        <taxon>Protacanthopterygii</taxon>
        <taxon>Salmoniformes</taxon>
        <taxon>Salmonidae</taxon>
        <taxon>Salmoninae</taxon>
        <taxon>Salmo</taxon>
    </lineage>
</organism>
<dbReference type="Pfam" id="PF00086">
    <property type="entry name" value="Thyroglobulin_1"/>
    <property type="match status" value="1"/>
</dbReference>
<keyword evidence="10" id="KW-1185">Reference proteome</keyword>
<dbReference type="GO" id="GO:0016020">
    <property type="term" value="C:membrane"/>
    <property type="evidence" value="ECO:0007669"/>
    <property type="project" value="InterPro"/>
</dbReference>
<evidence type="ECO:0000256" key="1">
    <source>
        <dbReference type="ARBA" id="ARBA00004613"/>
    </source>
</evidence>
<proteinExistence type="predicted"/>
<evidence type="ECO:0000256" key="7">
    <source>
        <dbReference type="SAM" id="Phobius"/>
    </source>
</evidence>
<feature type="disulfide bond" evidence="5">
    <location>
        <begin position="160"/>
        <end position="179"/>
    </location>
</feature>
<feature type="disulfide bond" evidence="5 6">
    <location>
        <begin position="151"/>
        <end position="158"/>
    </location>
</feature>
<dbReference type="GO" id="GO:0005604">
    <property type="term" value="C:basement membrane"/>
    <property type="evidence" value="ECO:0007669"/>
    <property type="project" value="TreeGrafter"/>
</dbReference>
<dbReference type="CDD" id="cd00191">
    <property type="entry name" value="TY"/>
    <property type="match status" value="1"/>
</dbReference>